<dbReference type="RefSeq" id="WP_309204247.1">
    <property type="nucleotide sequence ID" value="NZ_CP133548.1"/>
</dbReference>
<proteinExistence type="predicted"/>
<name>A0AA51RWM9_9GAMM</name>
<keyword evidence="3" id="KW-1185">Reference proteome</keyword>
<dbReference type="KEGG" id="plei:Q9312_08875"/>
<evidence type="ECO:0000256" key="1">
    <source>
        <dbReference type="SAM" id="Phobius"/>
    </source>
</evidence>
<feature type="transmembrane region" description="Helical" evidence="1">
    <location>
        <begin position="65"/>
        <end position="84"/>
    </location>
</feature>
<dbReference type="AlphaFoldDB" id="A0AA51RWM9"/>
<gene>
    <name evidence="2" type="ORF">Q9312_08875</name>
</gene>
<organism evidence="2 3">
    <name type="scientific">Pleionea litopenaei</name>
    <dbReference type="NCBI Taxonomy" id="3070815"/>
    <lineage>
        <taxon>Bacteria</taxon>
        <taxon>Pseudomonadati</taxon>
        <taxon>Pseudomonadota</taxon>
        <taxon>Gammaproteobacteria</taxon>
        <taxon>Oceanospirillales</taxon>
        <taxon>Pleioneaceae</taxon>
        <taxon>Pleionea</taxon>
    </lineage>
</organism>
<accession>A0AA51RWM9</accession>
<sequence>MSLSKELKQVFEQFISSNVSKDSLRNLASEVGSDDVEALIDAVNILDDPSEYCQDDYDEKTVAGFFLFIDFISALIINLGAPAIDEASKYSSSKHPYVPWVAKYASEPRFHGEILEKFSDIF</sequence>
<keyword evidence="1" id="KW-0812">Transmembrane</keyword>
<dbReference type="Proteomes" id="UP001239782">
    <property type="component" value="Chromosome"/>
</dbReference>
<dbReference type="EMBL" id="CP133548">
    <property type="protein sequence ID" value="WMS89013.1"/>
    <property type="molecule type" value="Genomic_DNA"/>
</dbReference>
<protein>
    <submittedName>
        <fullName evidence="2">Uncharacterized protein</fullName>
    </submittedName>
</protein>
<evidence type="ECO:0000313" key="2">
    <source>
        <dbReference type="EMBL" id="WMS89013.1"/>
    </source>
</evidence>
<evidence type="ECO:0000313" key="3">
    <source>
        <dbReference type="Proteomes" id="UP001239782"/>
    </source>
</evidence>
<keyword evidence="1" id="KW-0472">Membrane</keyword>
<keyword evidence="1" id="KW-1133">Transmembrane helix</keyword>
<reference evidence="2 3" key="1">
    <citation type="submission" date="2023-08" db="EMBL/GenBank/DDBJ databases">
        <title>Pleionea litopenaei sp. nov., isolated from stomach of juvenile Litopenaeus vannamei.</title>
        <authorList>
            <person name="Rho A.M."/>
            <person name="Hwang C.Y."/>
        </authorList>
    </citation>
    <scope>NUCLEOTIDE SEQUENCE [LARGE SCALE GENOMIC DNA]</scope>
    <source>
        <strain evidence="2 3">HL-JVS1</strain>
    </source>
</reference>